<name>A0ABN3U9X1_9ACTN</name>
<evidence type="ECO:0000313" key="2">
    <source>
        <dbReference type="Proteomes" id="UP001501842"/>
    </source>
</evidence>
<organism evidence="1 2">
    <name type="scientific">Actinocorallia aurantiaca</name>
    <dbReference type="NCBI Taxonomy" id="46204"/>
    <lineage>
        <taxon>Bacteria</taxon>
        <taxon>Bacillati</taxon>
        <taxon>Actinomycetota</taxon>
        <taxon>Actinomycetes</taxon>
        <taxon>Streptosporangiales</taxon>
        <taxon>Thermomonosporaceae</taxon>
        <taxon>Actinocorallia</taxon>
    </lineage>
</organism>
<reference evidence="1 2" key="1">
    <citation type="journal article" date="2019" name="Int. J. Syst. Evol. Microbiol.">
        <title>The Global Catalogue of Microorganisms (GCM) 10K type strain sequencing project: providing services to taxonomists for standard genome sequencing and annotation.</title>
        <authorList>
            <consortium name="The Broad Institute Genomics Platform"/>
            <consortium name="The Broad Institute Genome Sequencing Center for Infectious Disease"/>
            <person name="Wu L."/>
            <person name="Ma J."/>
        </authorList>
    </citation>
    <scope>NUCLEOTIDE SEQUENCE [LARGE SCALE GENOMIC DNA]</scope>
    <source>
        <strain evidence="1 2">JCM 8201</strain>
    </source>
</reference>
<sequence>MEPDGPFAPTIEWVSGRSEKHSALLVSFADSSSPLTSVGKRNRACTLELARHLGVRPSRRRRLGIALARAERGPRRRRTT</sequence>
<comment type="caution">
    <text evidence="1">The sequence shown here is derived from an EMBL/GenBank/DDBJ whole genome shotgun (WGS) entry which is preliminary data.</text>
</comment>
<dbReference type="EMBL" id="BAAATZ010000012">
    <property type="protein sequence ID" value="GAA2727846.1"/>
    <property type="molecule type" value="Genomic_DNA"/>
</dbReference>
<dbReference type="Proteomes" id="UP001501842">
    <property type="component" value="Unassembled WGS sequence"/>
</dbReference>
<proteinExistence type="predicted"/>
<evidence type="ECO:0000313" key="1">
    <source>
        <dbReference type="EMBL" id="GAA2727846.1"/>
    </source>
</evidence>
<accession>A0ABN3U9X1</accession>
<keyword evidence="2" id="KW-1185">Reference proteome</keyword>
<gene>
    <name evidence="1" type="ORF">GCM10010439_34740</name>
</gene>
<protein>
    <submittedName>
        <fullName evidence="1">Uncharacterized protein</fullName>
    </submittedName>
</protein>